<feature type="domain" description="Metallo-beta-lactamase" evidence="2">
    <location>
        <begin position="53"/>
        <end position="239"/>
    </location>
</feature>
<reference evidence="3 4" key="1">
    <citation type="journal article" date="2015" name="Genome Announc.">
        <title>Genome Sequence of 'Candidatus Thioglobus autotrophica' Strain EF1, a Chemoautotroph from the SUP05 Clade of Marine Gammaproteobacteria.</title>
        <authorList>
            <person name="Shah V."/>
            <person name="Morris R.M."/>
        </authorList>
    </citation>
    <scope>NUCLEOTIDE SEQUENCE [LARGE SCALE GENOMIC DNA]</scope>
    <source>
        <strain evidence="3 4">EF1</strain>
    </source>
</reference>
<dbReference type="InterPro" id="IPR001279">
    <property type="entry name" value="Metallo-B-lactamas"/>
</dbReference>
<feature type="chain" id="PRO_5005804943" description="Metallo-beta-lactamase domain-containing protein" evidence="1">
    <location>
        <begin position="18"/>
        <end position="312"/>
    </location>
</feature>
<dbReference type="PANTHER" id="PTHR42951">
    <property type="entry name" value="METALLO-BETA-LACTAMASE DOMAIN-CONTAINING"/>
    <property type="match status" value="1"/>
</dbReference>
<dbReference type="SUPFAM" id="SSF56281">
    <property type="entry name" value="Metallo-hydrolase/oxidoreductase"/>
    <property type="match status" value="1"/>
</dbReference>
<dbReference type="SMART" id="SM00849">
    <property type="entry name" value="Lactamase_B"/>
    <property type="match status" value="1"/>
</dbReference>
<protein>
    <recommendedName>
        <fullName evidence="2">Metallo-beta-lactamase domain-containing protein</fullName>
    </recommendedName>
</protein>
<evidence type="ECO:0000256" key="1">
    <source>
        <dbReference type="SAM" id="SignalP"/>
    </source>
</evidence>
<dbReference type="InterPro" id="IPR036866">
    <property type="entry name" value="RibonucZ/Hydroxyglut_hydro"/>
</dbReference>
<sequence length="312" mass="35431">MKKIILLLSLLAFTVQANDYEKVSVDMAAEKLNGSAYYIPGLSGAATEYEGFISNAGFVVTSEGVVVFDALGTPSLAKAMLDEIRKVTNKPIKLVIVSHYHADHIYGLQVFKEQGAEIWSPKGTWDYLDSETAPNLLESRRTSLYPWVNDETYLVKPDRIIDQDTKFNLGNHQFLLTYFGKVHSEGDMSLLSLNDQTLYSGDIIFEGRIPFVGDADIIKWSKTLDRVRNIEMEYFVPGHGSASDQPQETMDLTYRYLNFLLKQLTTVVDEMTPFDEAYQAIDWSEFEDEPAFDAANRKNAYAVYLYLERVME</sequence>
<dbReference type="InterPro" id="IPR050855">
    <property type="entry name" value="NDM-1-like"/>
</dbReference>
<dbReference type="PANTHER" id="PTHR42951:SF20">
    <property type="entry name" value="BETA LACTAMASE"/>
    <property type="match status" value="1"/>
</dbReference>
<organism evidence="3 4">
    <name type="scientific">Candidatus Thioglobus autotrophicus</name>
    <dbReference type="NCBI Taxonomy" id="1705394"/>
    <lineage>
        <taxon>Bacteria</taxon>
        <taxon>Pseudomonadati</taxon>
        <taxon>Pseudomonadota</taxon>
        <taxon>Gammaproteobacteria</taxon>
        <taxon>Candidatus Pseudothioglobaceae</taxon>
        <taxon>Candidatus Thioglobus</taxon>
    </lineage>
</organism>
<feature type="signal peptide" evidence="1">
    <location>
        <begin position="1"/>
        <end position="17"/>
    </location>
</feature>
<evidence type="ECO:0000313" key="3">
    <source>
        <dbReference type="EMBL" id="ALE52586.1"/>
    </source>
</evidence>
<gene>
    <name evidence="3" type="ORF">SP60_04790</name>
</gene>
<dbReference type="STRING" id="1705394.SP60_04790"/>
<dbReference type="CDD" id="cd16282">
    <property type="entry name" value="metallo-hydrolase-like_MBL-fold"/>
    <property type="match status" value="1"/>
</dbReference>
<evidence type="ECO:0000313" key="4">
    <source>
        <dbReference type="Proteomes" id="UP000058020"/>
    </source>
</evidence>
<dbReference type="PATRIC" id="fig|1705394.5.peg.959"/>
<dbReference type="EMBL" id="CP010552">
    <property type="protein sequence ID" value="ALE52586.1"/>
    <property type="molecule type" value="Genomic_DNA"/>
</dbReference>
<accession>A0A0M5LEL0</accession>
<keyword evidence="4" id="KW-1185">Reference proteome</keyword>
<dbReference type="Pfam" id="PF00753">
    <property type="entry name" value="Lactamase_B"/>
    <property type="match status" value="1"/>
</dbReference>
<dbReference type="RefSeq" id="WP_053951541.1">
    <property type="nucleotide sequence ID" value="NZ_CP010552.1"/>
</dbReference>
<dbReference type="AlphaFoldDB" id="A0A0M5LEL0"/>
<dbReference type="Gene3D" id="3.60.15.10">
    <property type="entry name" value="Ribonuclease Z/Hydroxyacylglutathione hydrolase-like"/>
    <property type="match status" value="1"/>
</dbReference>
<name>A0A0M5LEL0_9GAMM</name>
<proteinExistence type="predicted"/>
<dbReference type="KEGG" id="tho:SP60_04790"/>
<keyword evidence="1" id="KW-0732">Signal</keyword>
<evidence type="ECO:0000259" key="2">
    <source>
        <dbReference type="SMART" id="SM00849"/>
    </source>
</evidence>
<dbReference type="Proteomes" id="UP000058020">
    <property type="component" value="Chromosome"/>
</dbReference>
<dbReference type="OrthoDB" id="420651at2"/>